<name>A0A975MNN2_9GAMM</name>
<dbReference type="KEGG" id="mpad:KEF85_01520"/>
<accession>A0A975MNN2</accession>
<organism evidence="2 3">
    <name type="scientific">Methylomonas paludis</name>
    <dbReference type="NCBI Taxonomy" id="1173101"/>
    <lineage>
        <taxon>Bacteria</taxon>
        <taxon>Pseudomonadati</taxon>
        <taxon>Pseudomonadota</taxon>
        <taxon>Gammaproteobacteria</taxon>
        <taxon>Methylococcales</taxon>
        <taxon>Methylococcaceae</taxon>
        <taxon>Methylomonas</taxon>
    </lineage>
</organism>
<dbReference type="InterPro" id="IPR010093">
    <property type="entry name" value="SinI_DNA-bd"/>
</dbReference>
<evidence type="ECO:0000259" key="1">
    <source>
        <dbReference type="Pfam" id="PF12728"/>
    </source>
</evidence>
<sequence length="100" mass="11299">MAEIKKPITLDDILSRLDVLITAVLSNKNALNIDEAAAFTGLAVSYLYKLTSTQEIPHYKPRGKMLYFDRAELERWLLQRRIKSIDEINKEAANHVAGGV</sequence>
<feature type="domain" description="Helix-turn-helix" evidence="1">
    <location>
        <begin position="31"/>
        <end position="81"/>
    </location>
</feature>
<dbReference type="EMBL" id="CP073754">
    <property type="protein sequence ID" value="QWF71203.1"/>
    <property type="molecule type" value="Genomic_DNA"/>
</dbReference>
<evidence type="ECO:0000313" key="2">
    <source>
        <dbReference type="EMBL" id="QWF71203.1"/>
    </source>
</evidence>
<dbReference type="GO" id="GO:0003677">
    <property type="term" value="F:DNA binding"/>
    <property type="evidence" value="ECO:0007669"/>
    <property type="project" value="InterPro"/>
</dbReference>
<dbReference type="SUPFAM" id="SSF46955">
    <property type="entry name" value="Putative DNA-binding domain"/>
    <property type="match status" value="1"/>
</dbReference>
<dbReference type="Proteomes" id="UP000676649">
    <property type="component" value="Chromosome"/>
</dbReference>
<dbReference type="NCBIfam" id="TIGR01764">
    <property type="entry name" value="excise"/>
    <property type="match status" value="1"/>
</dbReference>
<dbReference type="RefSeq" id="WP_215582919.1">
    <property type="nucleotide sequence ID" value="NZ_CP073754.1"/>
</dbReference>
<dbReference type="InterPro" id="IPR009061">
    <property type="entry name" value="DNA-bd_dom_put_sf"/>
</dbReference>
<evidence type="ECO:0000313" key="3">
    <source>
        <dbReference type="Proteomes" id="UP000676649"/>
    </source>
</evidence>
<protein>
    <submittedName>
        <fullName evidence="2">Helix-turn-helix domain-containing protein</fullName>
    </submittedName>
</protein>
<gene>
    <name evidence="2" type="ORF">KEF85_01520</name>
</gene>
<dbReference type="AlphaFoldDB" id="A0A975MNN2"/>
<reference evidence="2" key="1">
    <citation type="submission" date="2021-04" db="EMBL/GenBank/DDBJ databases">
        <title>Draft genome sequence data of methanotrophic Methylovulum sp. strain S1L and Methylomonas sp. strain S2AM isolated from boreal lake water columns.</title>
        <authorList>
            <person name="Rissanen A.J."/>
            <person name="Mangayil R."/>
            <person name="Svenning M.M."/>
            <person name="Khanongnuch R."/>
        </authorList>
    </citation>
    <scope>NUCLEOTIDE SEQUENCE</scope>
    <source>
        <strain evidence="2">S2AM</strain>
    </source>
</reference>
<proteinExistence type="predicted"/>
<dbReference type="InterPro" id="IPR041657">
    <property type="entry name" value="HTH_17"/>
</dbReference>
<keyword evidence="3" id="KW-1185">Reference proteome</keyword>
<dbReference type="Pfam" id="PF12728">
    <property type="entry name" value="HTH_17"/>
    <property type="match status" value="1"/>
</dbReference>